<accession>A0A167DTP4</accession>
<dbReference type="Pfam" id="PF05783">
    <property type="entry name" value="DLIC"/>
    <property type="match status" value="2"/>
</dbReference>
<dbReference type="InterPro" id="IPR008467">
    <property type="entry name" value="Dynein1_light_intermed_chain"/>
</dbReference>
<evidence type="ECO:0000256" key="1">
    <source>
        <dbReference type="ARBA" id="ARBA00004245"/>
    </source>
</evidence>
<proteinExistence type="predicted"/>
<dbReference type="KEGG" id="slb:AWJ20_1564"/>
<comment type="subcellular location">
    <subcellularLocation>
        <location evidence="1">Cytoplasm</location>
        <location evidence="1">Cytoskeleton</location>
    </subcellularLocation>
</comment>
<feature type="region of interest" description="Disordered" evidence="10">
    <location>
        <begin position="458"/>
        <end position="492"/>
    </location>
</feature>
<feature type="region of interest" description="Disordered" evidence="10">
    <location>
        <begin position="231"/>
        <end position="251"/>
    </location>
</feature>
<dbReference type="Proteomes" id="UP000189580">
    <property type="component" value="Chromosome a"/>
</dbReference>
<evidence type="ECO:0000256" key="10">
    <source>
        <dbReference type="SAM" id="MobiDB-lite"/>
    </source>
</evidence>
<keyword evidence="5" id="KW-0547">Nucleotide-binding</keyword>
<reference evidence="11 12" key="1">
    <citation type="submission" date="2016-02" db="EMBL/GenBank/DDBJ databases">
        <title>Complete genome sequence and transcriptome regulation of the pentose utilising yeast Sugiyamaella lignohabitans.</title>
        <authorList>
            <person name="Bellasio M."/>
            <person name="Peymann A."/>
            <person name="Valli M."/>
            <person name="Sipitzky M."/>
            <person name="Graf A."/>
            <person name="Sauer M."/>
            <person name="Marx H."/>
            <person name="Mattanovich D."/>
        </authorList>
    </citation>
    <scope>NUCLEOTIDE SEQUENCE [LARGE SCALE GENOMIC DNA]</scope>
    <source>
        <strain evidence="11 12">CBS 10342</strain>
    </source>
</reference>
<feature type="region of interest" description="Disordered" evidence="10">
    <location>
        <begin position="507"/>
        <end position="539"/>
    </location>
</feature>
<keyword evidence="12" id="KW-1185">Reference proteome</keyword>
<keyword evidence="2" id="KW-0813">Transport</keyword>
<name>A0A167DTP4_9ASCO</name>
<dbReference type="RefSeq" id="XP_018735757.1">
    <property type="nucleotide sequence ID" value="XM_018878455.1"/>
</dbReference>
<gene>
    <name evidence="11" type="ORF">AWJ20_1564</name>
</gene>
<evidence type="ECO:0000313" key="11">
    <source>
        <dbReference type="EMBL" id="ANB13280.1"/>
    </source>
</evidence>
<keyword evidence="3" id="KW-0963">Cytoplasm</keyword>
<dbReference type="GO" id="GO:0035974">
    <property type="term" value="C:meiotic spindle pole body"/>
    <property type="evidence" value="ECO:0007669"/>
    <property type="project" value="TreeGrafter"/>
</dbReference>
<dbReference type="GO" id="GO:0000226">
    <property type="term" value="P:microtubule cytoskeleton organization"/>
    <property type="evidence" value="ECO:0007669"/>
    <property type="project" value="TreeGrafter"/>
</dbReference>
<evidence type="ECO:0000256" key="7">
    <source>
        <dbReference type="ARBA" id="ARBA00023017"/>
    </source>
</evidence>
<dbReference type="GO" id="GO:0007018">
    <property type="term" value="P:microtubule-based movement"/>
    <property type="evidence" value="ECO:0007669"/>
    <property type="project" value="InterPro"/>
</dbReference>
<keyword evidence="6" id="KW-0067">ATP-binding</keyword>
<evidence type="ECO:0008006" key="13">
    <source>
        <dbReference type="Google" id="ProtNLM"/>
    </source>
</evidence>
<keyword evidence="9" id="KW-0206">Cytoskeleton</keyword>
<evidence type="ECO:0000256" key="4">
    <source>
        <dbReference type="ARBA" id="ARBA00022701"/>
    </source>
</evidence>
<dbReference type="OrthoDB" id="27603at2759"/>
<evidence type="ECO:0000256" key="3">
    <source>
        <dbReference type="ARBA" id="ARBA00022490"/>
    </source>
</evidence>
<dbReference type="PANTHER" id="PTHR12688:SF0">
    <property type="entry name" value="DYNEIN LIGHT INTERMEDIATE CHAIN"/>
    <property type="match status" value="1"/>
</dbReference>
<evidence type="ECO:0000313" key="12">
    <source>
        <dbReference type="Proteomes" id="UP000189580"/>
    </source>
</evidence>
<sequence length="560" mass="61590">MNDGASQLESTELWSSLLKSAGAVSATPSAALLLLGPREPSQTQFITRIQNESQDPNAPRIANKVGLGYTYVDFKDDNDDDLSHLDIYTLETGSLQDISSDESEESQSTITEQEFNGGDESTEYESQHESGISGNQSKRCKHTSAVIYVKQVLSRVDSLKQRLLIGVLFDWSDDFRLWAGQLRDWIDVIKEAAADFDTQSTINDLQMRLQTYSPPQGPAISNTNVTLFSSPFTNKPASSEPGPTSAESTAGDMAEKSIAPFSNIKLPLEKGQYDMPLGFDLLIGTIRSEKLSSGTTLSTSSTSFPRFSEDTVDYIQQFLRTVALKHGGSVVYTPYSLDIPFDGLTDILSERLQIPIFSKAQKLVAPTLCRRAVPNIVDVDRLVVPAGWDSRGKILALRDGFEIDEISDNWMKLNADSSVHHYEEMVVSDSNSTSTRKEEPVTLIDFQELLRSRYIMQKKDPGNTAAAASPQTPLRGRVNDNNPPKQSGTIGGIQLESVEEMVRRLKVRQAAAPDSPSTPDRSGERSESTTPNSSNQNKVLANFFQHLLTKHNSPGGPDDI</sequence>
<feature type="region of interest" description="Disordered" evidence="10">
    <location>
        <begin position="96"/>
        <end position="137"/>
    </location>
</feature>
<dbReference type="GeneID" id="30033380"/>
<dbReference type="GO" id="GO:0045504">
    <property type="term" value="F:dynein heavy chain binding"/>
    <property type="evidence" value="ECO:0007669"/>
    <property type="project" value="TreeGrafter"/>
</dbReference>
<dbReference type="AlphaFoldDB" id="A0A167DTP4"/>
<evidence type="ECO:0000256" key="8">
    <source>
        <dbReference type="ARBA" id="ARBA00023175"/>
    </source>
</evidence>
<keyword evidence="7" id="KW-0243">Dynein</keyword>
<evidence type="ECO:0000256" key="2">
    <source>
        <dbReference type="ARBA" id="ARBA00022448"/>
    </source>
</evidence>
<evidence type="ECO:0000256" key="5">
    <source>
        <dbReference type="ARBA" id="ARBA00022741"/>
    </source>
</evidence>
<evidence type="ECO:0000256" key="9">
    <source>
        <dbReference type="ARBA" id="ARBA00023212"/>
    </source>
</evidence>
<dbReference type="InterPro" id="IPR022780">
    <property type="entry name" value="Dynein_light_int_chain"/>
</dbReference>
<keyword evidence="4" id="KW-0493">Microtubule</keyword>
<dbReference type="EMBL" id="CP014501">
    <property type="protein sequence ID" value="ANB13280.1"/>
    <property type="molecule type" value="Genomic_DNA"/>
</dbReference>
<dbReference type="PANTHER" id="PTHR12688">
    <property type="entry name" value="DYNEIN LIGHT INTERMEDIATE CHAIN"/>
    <property type="match status" value="1"/>
</dbReference>
<keyword evidence="8" id="KW-0505">Motor protein</keyword>
<organism evidence="11 12">
    <name type="scientific">Sugiyamaella lignohabitans</name>
    <dbReference type="NCBI Taxonomy" id="796027"/>
    <lineage>
        <taxon>Eukaryota</taxon>
        <taxon>Fungi</taxon>
        <taxon>Dikarya</taxon>
        <taxon>Ascomycota</taxon>
        <taxon>Saccharomycotina</taxon>
        <taxon>Dipodascomycetes</taxon>
        <taxon>Dipodascales</taxon>
        <taxon>Trichomonascaceae</taxon>
        <taxon>Sugiyamaella</taxon>
    </lineage>
</organism>
<evidence type="ECO:0000256" key="6">
    <source>
        <dbReference type="ARBA" id="ARBA00022840"/>
    </source>
</evidence>
<dbReference type="GO" id="GO:0005524">
    <property type="term" value="F:ATP binding"/>
    <property type="evidence" value="ECO:0007669"/>
    <property type="project" value="UniProtKB-KW"/>
</dbReference>
<dbReference type="GO" id="GO:0005868">
    <property type="term" value="C:cytoplasmic dynein complex"/>
    <property type="evidence" value="ECO:0007669"/>
    <property type="project" value="InterPro"/>
</dbReference>
<feature type="compositionally biased region" description="Polar residues" evidence="10">
    <location>
        <begin position="528"/>
        <end position="539"/>
    </location>
</feature>
<feature type="compositionally biased region" description="Polar residues" evidence="10">
    <location>
        <begin position="479"/>
        <end position="488"/>
    </location>
</feature>
<feature type="compositionally biased region" description="Polar residues" evidence="10">
    <location>
        <begin position="231"/>
        <end position="248"/>
    </location>
</feature>
<dbReference type="GO" id="GO:0005874">
    <property type="term" value="C:microtubule"/>
    <property type="evidence" value="ECO:0007669"/>
    <property type="project" value="UniProtKB-KW"/>
</dbReference>
<protein>
    <recommendedName>
        <fullName evidence="13">Dynein light intermediate chain</fullName>
    </recommendedName>
</protein>